<proteinExistence type="predicted"/>
<dbReference type="EMBL" id="JAFBIT010000001">
    <property type="protein sequence ID" value="MCF2651804.1"/>
    <property type="molecule type" value="Genomic_DNA"/>
</dbReference>
<dbReference type="Proteomes" id="UP001299220">
    <property type="component" value="Unassembled WGS sequence"/>
</dbReference>
<organism evidence="1 2">
    <name type="scientific">Anaeromassilibacillus senegalensis</name>
    <dbReference type="NCBI Taxonomy" id="1673717"/>
    <lineage>
        <taxon>Bacteria</taxon>
        <taxon>Bacillati</taxon>
        <taxon>Bacillota</taxon>
        <taxon>Clostridia</taxon>
        <taxon>Eubacteriales</taxon>
        <taxon>Acutalibacteraceae</taxon>
        <taxon>Anaeromassilibacillus</taxon>
    </lineage>
</organism>
<protein>
    <submittedName>
        <fullName evidence="1">DUF3006 domain-containing protein</fullName>
    </submittedName>
</protein>
<gene>
    <name evidence="1" type="ORF">JQM67_04245</name>
</gene>
<reference evidence="1 2" key="1">
    <citation type="submission" date="2020-12" db="EMBL/GenBank/DDBJ databases">
        <title>Whole genome sequences of gut porcine anaerobes.</title>
        <authorList>
            <person name="Kubasova T."/>
            <person name="Jahodarova E."/>
            <person name="Rychlik I."/>
        </authorList>
    </citation>
    <scope>NUCLEOTIDE SEQUENCE [LARGE SCALE GENOMIC DNA]</scope>
    <source>
        <strain evidence="1 2">An867</strain>
    </source>
</reference>
<keyword evidence="2" id="KW-1185">Reference proteome</keyword>
<dbReference type="Pfam" id="PF11213">
    <property type="entry name" value="DUF3006"/>
    <property type="match status" value="1"/>
</dbReference>
<evidence type="ECO:0000313" key="1">
    <source>
        <dbReference type="EMBL" id="MCF2651804.1"/>
    </source>
</evidence>
<name>A0ABS9CKY1_9FIRM</name>
<comment type="caution">
    <text evidence="1">The sequence shown here is derived from an EMBL/GenBank/DDBJ whole genome shotgun (WGS) entry which is preliminary data.</text>
</comment>
<evidence type="ECO:0000313" key="2">
    <source>
        <dbReference type="Proteomes" id="UP001299220"/>
    </source>
</evidence>
<sequence length="73" mass="8383">MKRITIDRFDGIYAICEDKDKAFFAIELSELPKGAKSGDVLLITDEGTLEIDVEETERRRQRVLEKQKKVLGL</sequence>
<accession>A0ABS9CKY1</accession>
<dbReference type="InterPro" id="IPR021377">
    <property type="entry name" value="DUF3006"/>
</dbReference>
<dbReference type="RefSeq" id="WP_235322806.1">
    <property type="nucleotide sequence ID" value="NZ_JAFBIT010000001.1"/>
</dbReference>